<evidence type="ECO:0000256" key="2">
    <source>
        <dbReference type="ARBA" id="ARBA00001946"/>
    </source>
</evidence>
<comment type="pathway">
    <text evidence="3 14">Purine metabolism; IMP biosynthesis via de novo pathway; N(1)-(5-phospho-D-ribosyl)glycinamide from 5-phospho-alpha-D-ribose 1-diphosphate: step 2/2.</text>
</comment>
<evidence type="ECO:0000256" key="12">
    <source>
        <dbReference type="ARBA" id="ARBA00042242"/>
    </source>
</evidence>
<dbReference type="PROSITE" id="PS00184">
    <property type="entry name" value="GARS"/>
    <property type="match status" value="1"/>
</dbReference>
<evidence type="ECO:0000256" key="14">
    <source>
        <dbReference type="HAMAP-Rule" id="MF_00138"/>
    </source>
</evidence>
<organism evidence="17 18">
    <name type="scientific">Rohdeia mirabilis</name>
    <dbReference type="NCBI Taxonomy" id="2528008"/>
    <lineage>
        <taxon>Bacteria</taxon>
        <taxon>Pseudomonadati</taxon>
        <taxon>Planctomycetota</taxon>
        <taxon>Planctomycetia</taxon>
        <taxon>Planctomycetia incertae sedis</taxon>
        <taxon>Rohdeia</taxon>
    </lineage>
</organism>
<name>A0A518D035_9BACT</name>
<evidence type="ECO:0000256" key="9">
    <source>
        <dbReference type="ARBA" id="ARBA00022840"/>
    </source>
</evidence>
<dbReference type="Proteomes" id="UP000319342">
    <property type="component" value="Chromosome"/>
</dbReference>
<dbReference type="FunFam" id="3.40.50.20:FF:000006">
    <property type="entry name" value="Phosphoribosylamine--glycine ligase, chloroplastic"/>
    <property type="match status" value="1"/>
</dbReference>
<comment type="cofactor">
    <cofactor evidence="2">
        <name>Mg(2+)</name>
        <dbReference type="ChEBI" id="CHEBI:18420"/>
    </cofactor>
</comment>
<dbReference type="InterPro" id="IPR037123">
    <property type="entry name" value="PRibGlycinamide_synth_C_sf"/>
</dbReference>
<dbReference type="SUPFAM" id="SSF52440">
    <property type="entry name" value="PreATP-grasp domain"/>
    <property type="match status" value="1"/>
</dbReference>
<reference evidence="17 18" key="1">
    <citation type="submission" date="2019-02" db="EMBL/GenBank/DDBJ databases">
        <title>Deep-cultivation of Planctomycetes and their phenomic and genomic characterization uncovers novel biology.</title>
        <authorList>
            <person name="Wiegand S."/>
            <person name="Jogler M."/>
            <person name="Boedeker C."/>
            <person name="Pinto D."/>
            <person name="Vollmers J."/>
            <person name="Rivas-Marin E."/>
            <person name="Kohn T."/>
            <person name="Peeters S.H."/>
            <person name="Heuer A."/>
            <person name="Rast P."/>
            <person name="Oberbeckmann S."/>
            <person name="Bunk B."/>
            <person name="Jeske O."/>
            <person name="Meyerdierks A."/>
            <person name="Storesund J.E."/>
            <person name="Kallscheuer N."/>
            <person name="Luecker S."/>
            <person name="Lage O.M."/>
            <person name="Pohl T."/>
            <person name="Merkel B.J."/>
            <person name="Hornburger P."/>
            <person name="Mueller R.-W."/>
            <person name="Bruemmer F."/>
            <person name="Labrenz M."/>
            <person name="Spormann A.M."/>
            <person name="Op den Camp H."/>
            <person name="Overmann J."/>
            <person name="Amann R."/>
            <person name="Jetten M.S.M."/>
            <person name="Mascher T."/>
            <person name="Medema M.H."/>
            <person name="Devos D.P."/>
            <person name="Kaster A.-K."/>
            <person name="Ovreas L."/>
            <person name="Rohde M."/>
            <person name="Galperin M.Y."/>
            <person name="Jogler C."/>
        </authorList>
    </citation>
    <scope>NUCLEOTIDE SEQUENCE [LARGE SCALE GENOMIC DNA]</scope>
    <source>
        <strain evidence="17 18">Pla163</strain>
    </source>
</reference>
<dbReference type="AlphaFoldDB" id="A0A518D035"/>
<dbReference type="InterPro" id="IPR000115">
    <property type="entry name" value="PRibGlycinamide_synth"/>
</dbReference>
<dbReference type="InterPro" id="IPR011761">
    <property type="entry name" value="ATP-grasp"/>
</dbReference>
<evidence type="ECO:0000256" key="3">
    <source>
        <dbReference type="ARBA" id="ARBA00005174"/>
    </source>
</evidence>
<evidence type="ECO:0000256" key="1">
    <source>
        <dbReference type="ARBA" id="ARBA00001936"/>
    </source>
</evidence>
<evidence type="ECO:0000256" key="8">
    <source>
        <dbReference type="ARBA" id="ARBA00022755"/>
    </source>
</evidence>
<dbReference type="InterPro" id="IPR020560">
    <property type="entry name" value="PRibGlycinamide_synth_C-dom"/>
</dbReference>
<comment type="similarity">
    <text evidence="11 14">Belongs to the GARS family.</text>
</comment>
<dbReference type="Gene3D" id="3.90.600.10">
    <property type="entry name" value="Phosphoribosylglycinamide synthetase, C-terminal domain"/>
    <property type="match status" value="1"/>
</dbReference>
<comment type="cofactor">
    <cofactor evidence="1">
        <name>Mn(2+)</name>
        <dbReference type="ChEBI" id="CHEBI:29035"/>
    </cofactor>
</comment>
<evidence type="ECO:0000256" key="7">
    <source>
        <dbReference type="ARBA" id="ARBA00022741"/>
    </source>
</evidence>
<dbReference type="SUPFAM" id="SSF56059">
    <property type="entry name" value="Glutathione synthetase ATP-binding domain-like"/>
    <property type="match status" value="1"/>
</dbReference>
<keyword evidence="6" id="KW-0479">Metal-binding</keyword>
<dbReference type="InterPro" id="IPR016185">
    <property type="entry name" value="PreATP-grasp_dom_sf"/>
</dbReference>
<keyword evidence="18" id="KW-1185">Reference proteome</keyword>
<keyword evidence="10" id="KW-0464">Manganese</keyword>
<gene>
    <name evidence="14 17" type="primary">purD</name>
    <name evidence="17" type="ORF">Pla163_19560</name>
</gene>
<dbReference type="HAMAP" id="MF_00138">
    <property type="entry name" value="GARS"/>
    <property type="match status" value="1"/>
</dbReference>
<dbReference type="EMBL" id="CP036290">
    <property type="protein sequence ID" value="QDU84838.1"/>
    <property type="molecule type" value="Genomic_DNA"/>
</dbReference>
<evidence type="ECO:0000256" key="10">
    <source>
        <dbReference type="ARBA" id="ARBA00023211"/>
    </source>
</evidence>
<dbReference type="Pfam" id="PF02844">
    <property type="entry name" value="GARS_N"/>
    <property type="match status" value="1"/>
</dbReference>
<evidence type="ECO:0000259" key="16">
    <source>
        <dbReference type="PROSITE" id="PS50975"/>
    </source>
</evidence>
<keyword evidence="8 14" id="KW-0658">Purine biosynthesis</keyword>
<dbReference type="SUPFAM" id="SSF51246">
    <property type="entry name" value="Rudiment single hybrid motif"/>
    <property type="match status" value="1"/>
</dbReference>
<accession>A0A518D035</accession>
<evidence type="ECO:0000313" key="17">
    <source>
        <dbReference type="EMBL" id="QDU84838.1"/>
    </source>
</evidence>
<feature type="domain" description="ATP-grasp" evidence="16">
    <location>
        <begin position="122"/>
        <end position="329"/>
    </location>
</feature>
<dbReference type="Gene3D" id="3.30.470.20">
    <property type="entry name" value="ATP-grasp fold, B domain"/>
    <property type="match status" value="1"/>
</dbReference>
<dbReference type="Gene3D" id="3.40.50.20">
    <property type="match status" value="1"/>
</dbReference>
<dbReference type="SMART" id="SM01209">
    <property type="entry name" value="GARS_A"/>
    <property type="match status" value="1"/>
</dbReference>
<sequence length="447" mass="47932">MVPSALTRSLKIHTRMKVLVVGGGGREHALAWKIAQSDLVDEVLCAPGNAGTARVARNVSVSATDVPGLVALAREEGVGLVVVGPEDPLCAGLADRLRAAGIDTFGPGASGARLEGSKQFTKEICDRHRIPTGGWRRFDRAGMAKSYLQSLDTWPQVVKADGLAAGKGVFVCTDATEACTVVDMLMEERSLGAAGSTIVVEEFLEGQELSVMVLTDGETLLVMEPAVDHKQAHDGDKGPNTGGMGVVTPVPWVTRRLMRQVEQRVLIPMLHALQIEEIPFRGVLYAGLMISDAGPRVLEFNVRFGDPETQVVMRRFASDIVPYLLGTARGTLGELEPAEWLRDTVVGVVGAAEGYPGEYRRGDEISGLDQADEVEGAVVFQAGTKLMADREVTTNGGRVLCATAIGSDLEQARTRAYESLDRIRWDGKFCRRDIGLRAAPRSVGSDL</sequence>
<dbReference type="GO" id="GO:0046872">
    <property type="term" value="F:metal ion binding"/>
    <property type="evidence" value="ECO:0007669"/>
    <property type="project" value="UniProtKB-KW"/>
</dbReference>
<dbReference type="PANTHER" id="PTHR43472:SF1">
    <property type="entry name" value="PHOSPHORIBOSYLAMINE--GLYCINE LIGASE, CHLOROPLASTIC"/>
    <property type="match status" value="1"/>
</dbReference>
<dbReference type="GO" id="GO:0009113">
    <property type="term" value="P:purine nucleobase biosynthetic process"/>
    <property type="evidence" value="ECO:0007669"/>
    <property type="project" value="InterPro"/>
</dbReference>
<evidence type="ECO:0000256" key="11">
    <source>
        <dbReference type="ARBA" id="ARBA00038345"/>
    </source>
</evidence>
<dbReference type="EC" id="6.3.4.13" evidence="4 14"/>
<keyword evidence="5 14" id="KW-0436">Ligase</keyword>
<dbReference type="Gene3D" id="3.30.1490.20">
    <property type="entry name" value="ATP-grasp fold, A domain"/>
    <property type="match status" value="1"/>
</dbReference>
<evidence type="ECO:0000256" key="4">
    <source>
        <dbReference type="ARBA" id="ARBA00013255"/>
    </source>
</evidence>
<dbReference type="GO" id="GO:0005524">
    <property type="term" value="F:ATP binding"/>
    <property type="evidence" value="ECO:0007669"/>
    <property type="project" value="UniProtKB-UniRule"/>
</dbReference>
<comment type="catalytic activity">
    <reaction evidence="14">
        <text>5-phospho-beta-D-ribosylamine + glycine + ATP = N(1)-(5-phospho-beta-D-ribosyl)glycinamide + ADP + phosphate + H(+)</text>
        <dbReference type="Rhea" id="RHEA:17453"/>
        <dbReference type="ChEBI" id="CHEBI:15378"/>
        <dbReference type="ChEBI" id="CHEBI:30616"/>
        <dbReference type="ChEBI" id="CHEBI:43474"/>
        <dbReference type="ChEBI" id="CHEBI:57305"/>
        <dbReference type="ChEBI" id="CHEBI:58681"/>
        <dbReference type="ChEBI" id="CHEBI:143788"/>
        <dbReference type="ChEBI" id="CHEBI:456216"/>
        <dbReference type="EC" id="6.3.4.13"/>
    </reaction>
</comment>
<dbReference type="SMART" id="SM01210">
    <property type="entry name" value="GARS_C"/>
    <property type="match status" value="1"/>
</dbReference>
<dbReference type="InterPro" id="IPR020561">
    <property type="entry name" value="PRibGlycinamid_synth_ATP-grasp"/>
</dbReference>
<dbReference type="UniPathway" id="UPA00074">
    <property type="reaction ID" value="UER00125"/>
</dbReference>
<evidence type="ECO:0000256" key="5">
    <source>
        <dbReference type="ARBA" id="ARBA00022598"/>
    </source>
</evidence>
<keyword evidence="7 15" id="KW-0547">Nucleotide-binding</keyword>
<evidence type="ECO:0000256" key="13">
    <source>
        <dbReference type="ARBA" id="ARBA00042864"/>
    </source>
</evidence>
<dbReference type="NCBIfam" id="TIGR00877">
    <property type="entry name" value="purD"/>
    <property type="match status" value="1"/>
</dbReference>
<dbReference type="PROSITE" id="PS50975">
    <property type="entry name" value="ATP_GRASP"/>
    <property type="match status" value="1"/>
</dbReference>
<dbReference type="FunFam" id="3.90.600.10:FF:000001">
    <property type="entry name" value="Trifunctional purine biosynthetic protein adenosine-3"/>
    <property type="match status" value="1"/>
</dbReference>
<dbReference type="Pfam" id="PF02843">
    <property type="entry name" value="GARS_C"/>
    <property type="match status" value="1"/>
</dbReference>
<evidence type="ECO:0000256" key="15">
    <source>
        <dbReference type="PROSITE-ProRule" id="PRU00409"/>
    </source>
</evidence>
<proteinExistence type="inferred from homology"/>
<protein>
    <recommendedName>
        <fullName evidence="4 14">Phosphoribosylamine--glycine ligase</fullName>
        <ecNumber evidence="4 14">6.3.4.13</ecNumber>
    </recommendedName>
    <alternativeName>
        <fullName evidence="14">GARS</fullName>
    </alternativeName>
    <alternativeName>
        <fullName evidence="12 14">Glycinamide ribonucleotide synthetase</fullName>
    </alternativeName>
    <alternativeName>
        <fullName evidence="13 14">Phosphoribosylglycinamide synthetase</fullName>
    </alternativeName>
</protein>
<evidence type="ECO:0000313" key="18">
    <source>
        <dbReference type="Proteomes" id="UP000319342"/>
    </source>
</evidence>
<keyword evidence="9 15" id="KW-0067">ATP-binding</keyword>
<dbReference type="GO" id="GO:0004637">
    <property type="term" value="F:phosphoribosylamine-glycine ligase activity"/>
    <property type="evidence" value="ECO:0007669"/>
    <property type="project" value="UniProtKB-UniRule"/>
</dbReference>
<dbReference type="Pfam" id="PF01071">
    <property type="entry name" value="GARS_A"/>
    <property type="match status" value="1"/>
</dbReference>
<dbReference type="InterPro" id="IPR020562">
    <property type="entry name" value="PRibGlycinamide_synth_N"/>
</dbReference>
<dbReference type="InterPro" id="IPR020559">
    <property type="entry name" value="PRibGlycinamide_synth_CS"/>
</dbReference>
<dbReference type="GO" id="GO:0006189">
    <property type="term" value="P:'de novo' IMP biosynthetic process"/>
    <property type="evidence" value="ECO:0007669"/>
    <property type="project" value="UniProtKB-UniRule"/>
</dbReference>
<dbReference type="InterPro" id="IPR013815">
    <property type="entry name" value="ATP_grasp_subdomain_1"/>
</dbReference>
<evidence type="ECO:0000256" key="6">
    <source>
        <dbReference type="ARBA" id="ARBA00022723"/>
    </source>
</evidence>
<dbReference type="InterPro" id="IPR011054">
    <property type="entry name" value="Rudment_hybrid_motif"/>
</dbReference>
<dbReference type="PANTHER" id="PTHR43472">
    <property type="entry name" value="PHOSPHORIBOSYLAMINE--GLYCINE LIGASE"/>
    <property type="match status" value="1"/>
</dbReference>